<evidence type="ECO:0000256" key="1">
    <source>
        <dbReference type="SAM" id="MobiDB-lite"/>
    </source>
</evidence>
<dbReference type="EMBL" id="KB632191">
    <property type="protein sequence ID" value="ERL89836.1"/>
    <property type="molecule type" value="Genomic_DNA"/>
</dbReference>
<reference evidence="2 3" key="1">
    <citation type="journal article" date="2013" name="Genome Biol.">
        <title>Draft genome of the mountain pine beetle, Dendroctonus ponderosae Hopkins, a major forest pest.</title>
        <authorList>
            <person name="Keeling C.I."/>
            <person name="Yuen M.M."/>
            <person name="Liao N.Y."/>
            <person name="Docking T.R."/>
            <person name="Chan S.K."/>
            <person name="Taylor G.A."/>
            <person name="Palmquist D.L."/>
            <person name="Jackman S.D."/>
            <person name="Nguyen A."/>
            <person name="Li M."/>
            <person name="Henderson H."/>
            <person name="Janes J.K."/>
            <person name="Zhao Y."/>
            <person name="Pandoh P."/>
            <person name="Moore R."/>
            <person name="Sperling F.A."/>
            <person name="Huber D.P."/>
            <person name="Birol I."/>
            <person name="Jones S.J."/>
            <person name="Bohlmann J."/>
        </authorList>
    </citation>
    <scope>NUCLEOTIDE SEQUENCE</scope>
</reference>
<evidence type="ECO:0000313" key="3">
    <source>
        <dbReference type="Proteomes" id="UP000030742"/>
    </source>
</evidence>
<dbReference type="AlphaFoldDB" id="U4UGY8"/>
<evidence type="ECO:0000313" key="2">
    <source>
        <dbReference type="EMBL" id="ERL89836.1"/>
    </source>
</evidence>
<gene>
    <name evidence="2" type="ORF">D910_07196</name>
</gene>
<name>U4UGY8_DENPD</name>
<dbReference type="Proteomes" id="UP000030742">
    <property type="component" value="Unassembled WGS sequence"/>
</dbReference>
<feature type="region of interest" description="Disordered" evidence="1">
    <location>
        <begin position="87"/>
        <end position="157"/>
    </location>
</feature>
<organism evidence="2 3">
    <name type="scientific">Dendroctonus ponderosae</name>
    <name type="common">Mountain pine beetle</name>
    <dbReference type="NCBI Taxonomy" id="77166"/>
    <lineage>
        <taxon>Eukaryota</taxon>
        <taxon>Metazoa</taxon>
        <taxon>Ecdysozoa</taxon>
        <taxon>Arthropoda</taxon>
        <taxon>Hexapoda</taxon>
        <taxon>Insecta</taxon>
        <taxon>Pterygota</taxon>
        <taxon>Neoptera</taxon>
        <taxon>Endopterygota</taxon>
        <taxon>Coleoptera</taxon>
        <taxon>Polyphaga</taxon>
        <taxon>Cucujiformia</taxon>
        <taxon>Curculionidae</taxon>
        <taxon>Scolytinae</taxon>
        <taxon>Dendroctonus</taxon>
    </lineage>
</organism>
<protein>
    <submittedName>
        <fullName evidence="2">Uncharacterized protein</fullName>
    </submittedName>
</protein>
<accession>U4UGY8</accession>
<feature type="compositionally biased region" description="Low complexity" evidence="1">
    <location>
        <begin position="87"/>
        <end position="110"/>
    </location>
</feature>
<proteinExistence type="predicted"/>
<feature type="compositionally biased region" description="Low complexity" evidence="1">
    <location>
        <begin position="134"/>
        <end position="151"/>
    </location>
</feature>
<sequence>MVYWPHRQLVVEIFIKRSHDVCATNHPKPTSGQFAVFLCEVSRGLGQRKGDNGRGFRVGAAPPGAAQGVHAVWAPGAARPVGVALPSAAQPAPAGAPVRAGGPGDAVGRPSGRHPGPRSRPGLHQSRRAVQLRPHAGTGAALPAPAGHLPAVLRPPGRRPNQALSAAGGLFAGAVSLPLIQCAVAFKCLNVD</sequence>